<protein>
    <recommendedName>
        <fullName evidence="4">DUF167 domain-containing protein</fullName>
    </recommendedName>
</protein>
<reference evidence="3" key="1">
    <citation type="submission" date="2017-09" db="EMBL/GenBank/DDBJ databases">
        <title>Depth-based differentiation of microbial function through sediment-hosted aquifers and enrichment of novel symbionts in the deep terrestrial subsurface.</title>
        <authorList>
            <person name="Probst A.J."/>
            <person name="Ladd B."/>
            <person name="Jarett J.K."/>
            <person name="Geller-Mcgrath D.E."/>
            <person name="Sieber C.M.K."/>
            <person name="Emerson J.B."/>
            <person name="Anantharaman K."/>
            <person name="Thomas B.C."/>
            <person name="Malmstrom R."/>
            <person name="Stieglmeier M."/>
            <person name="Klingl A."/>
            <person name="Woyke T."/>
            <person name="Ryan C.M."/>
            <person name="Banfield J.F."/>
        </authorList>
    </citation>
    <scope>NUCLEOTIDE SEQUENCE [LARGE SCALE GENOMIC DNA]</scope>
</reference>
<gene>
    <name evidence="2" type="ORF">COU48_01855</name>
</gene>
<comment type="caution">
    <text evidence="2">The sequence shown here is derived from an EMBL/GenBank/DDBJ whole genome shotgun (WGS) entry which is preliminary data.</text>
</comment>
<dbReference type="InterPro" id="IPR036591">
    <property type="entry name" value="YggU-like_sf"/>
</dbReference>
<dbReference type="AlphaFoldDB" id="A0A2J0JID7"/>
<organism evidence="2 3">
    <name type="scientific">Candidatus Nomurabacteria bacterium CG10_big_fil_rev_8_21_14_0_10_03_31_7</name>
    <dbReference type="NCBI Taxonomy" id="1974730"/>
    <lineage>
        <taxon>Bacteria</taxon>
        <taxon>Candidatus Nomuraibacteriota</taxon>
    </lineage>
</organism>
<dbReference type="Gene3D" id="3.30.1200.10">
    <property type="entry name" value="YggU-like"/>
    <property type="match status" value="1"/>
</dbReference>
<proteinExistence type="inferred from homology"/>
<evidence type="ECO:0000313" key="3">
    <source>
        <dbReference type="Proteomes" id="UP000228613"/>
    </source>
</evidence>
<dbReference type="Proteomes" id="UP000228613">
    <property type="component" value="Unassembled WGS sequence"/>
</dbReference>
<dbReference type="Pfam" id="PF02594">
    <property type="entry name" value="DUF167"/>
    <property type="match status" value="1"/>
</dbReference>
<comment type="similarity">
    <text evidence="1">Belongs to the UPF0235 family.</text>
</comment>
<dbReference type="SUPFAM" id="SSF69786">
    <property type="entry name" value="YggU-like"/>
    <property type="match status" value="1"/>
</dbReference>
<dbReference type="SMART" id="SM01152">
    <property type="entry name" value="DUF167"/>
    <property type="match status" value="1"/>
</dbReference>
<dbReference type="EMBL" id="PFCP01000049">
    <property type="protein sequence ID" value="PIR68842.1"/>
    <property type="molecule type" value="Genomic_DNA"/>
</dbReference>
<sequence length="76" mass="8974">MYIRVKVTASAKKEILKQINEDHFEIFVKEKAERNLANDRVLFLIANHYDIKKNKVRIVNGHRSPTKLLIIDKKDN</sequence>
<evidence type="ECO:0000313" key="2">
    <source>
        <dbReference type="EMBL" id="PIR68842.1"/>
    </source>
</evidence>
<name>A0A2J0JID7_9BACT</name>
<accession>A0A2J0JID7</accession>
<evidence type="ECO:0000256" key="1">
    <source>
        <dbReference type="ARBA" id="ARBA00010364"/>
    </source>
</evidence>
<evidence type="ECO:0008006" key="4">
    <source>
        <dbReference type="Google" id="ProtNLM"/>
    </source>
</evidence>
<dbReference type="NCBIfam" id="TIGR00251">
    <property type="entry name" value="DUF167 family protein"/>
    <property type="match status" value="1"/>
</dbReference>
<dbReference type="InterPro" id="IPR003746">
    <property type="entry name" value="DUF167"/>
</dbReference>